<feature type="region of interest" description="Disordered" evidence="10">
    <location>
        <begin position="386"/>
        <end position="460"/>
    </location>
</feature>
<dbReference type="PANTHER" id="PTHR11893:SF36">
    <property type="entry name" value="INNEXIN-5"/>
    <property type="match status" value="1"/>
</dbReference>
<dbReference type="GO" id="GO:0005921">
    <property type="term" value="C:gap junction"/>
    <property type="evidence" value="ECO:0007669"/>
    <property type="project" value="UniProtKB-UniRule"/>
</dbReference>
<comment type="similarity">
    <text evidence="9">Belongs to the pannexin family.</text>
</comment>
<dbReference type="PRINTS" id="PR01262">
    <property type="entry name" value="INNEXIN"/>
</dbReference>
<feature type="compositionally biased region" description="Low complexity" evidence="10">
    <location>
        <begin position="533"/>
        <end position="553"/>
    </location>
</feature>
<keyword evidence="7 9" id="KW-0472">Membrane</keyword>
<dbReference type="PROSITE" id="PS51013">
    <property type="entry name" value="PANNEXIN"/>
    <property type="match status" value="1"/>
</dbReference>
<feature type="region of interest" description="Disordered" evidence="10">
    <location>
        <begin position="524"/>
        <end position="581"/>
    </location>
</feature>
<evidence type="ECO:0000256" key="9">
    <source>
        <dbReference type="RuleBase" id="RU010713"/>
    </source>
</evidence>
<evidence type="ECO:0000256" key="8">
    <source>
        <dbReference type="ARBA" id="ARBA00023303"/>
    </source>
</evidence>
<protein>
    <recommendedName>
        <fullName evidence="9">Innexin</fullName>
    </recommendedName>
</protein>
<dbReference type="AlphaFoldDB" id="A0AA85K2W1"/>
<gene>
    <name evidence="9" type="primary">inx</name>
</gene>
<dbReference type="InterPro" id="IPR000990">
    <property type="entry name" value="Innexin"/>
</dbReference>
<feature type="compositionally biased region" description="Low complexity" evidence="10">
    <location>
        <begin position="562"/>
        <end position="574"/>
    </location>
</feature>
<proteinExistence type="inferred from homology"/>
<feature type="compositionally biased region" description="Low complexity" evidence="10">
    <location>
        <begin position="441"/>
        <end position="456"/>
    </location>
</feature>
<evidence type="ECO:0000256" key="5">
    <source>
        <dbReference type="ARBA" id="ARBA00022989"/>
    </source>
</evidence>
<keyword evidence="8 9" id="KW-0407">Ion channel</keyword>
<keyword evidence="6 9" id="KW-0406">Ion transport</keyword>
<feature type="transmembrane region" description="Helical" evidence="9">
    <location>
        <begin position="628"/>
        <end position="646"/>
    </location>
</feature>
<comment type="function">
    <text evidence="9">Structural component of the gap junctions.</text>
</comment>
<evidence type="ECO:0000256" key="3">
    <source>
        <dbReference type="ARBA" id="ARBA00022475"/>
    </source>
</evidence>
<feature type="compositionally biased region" description="Low complexity" evidence="10">
    <location>
        <begin position="386"/>
        <end position="396"/>
    </location>
</feature>
<keyword evidence="2 9" id="KW-0813">Transport</keyword>
<keyword evidence="4 9" id="KW-0812">Transmembrane</keyword>
<evidence type="ECO:0000256" key="2">
    <source>
        <dbReference type="ARBA" id="ARBA00022448"/>
    </source>
</evidence>
<feature type="region of interest" description="Disordered" evidence="10">
    <location>
        <begin position="474"/>
        <end position="503"/>
    </location>
</feature>
<evidence type="ECO:0000313" key="11">
    <source>
        <dbReference type="Proteomes" id="UP000050795"/>
    </source>
</evidence>
<keyword evidence="5 9" id="KW-1133">Transmembrane helix</keyword>
<dbReference type="WBParaSite" id="TREG1_62800.1">
    <property type="protein sequence ID" value="TREG1_62800.1"/>
    <property type="gene ID" value="TREG1_62800"/>
</dbReference>
<evidence type="ECO:0000313" key="12">
    <source>
        <dbReference type="WBParaSite" id="TREG1_62800.1"/>
    </source>
</evidence>
<name>A0AA85K2W1_TRIRE</name>
<comment type="subcellular location">
    <subcellularLocation>
        <location evidence="1 9">Cell membrane</location>
        <topology evidence="1 9">Multi-pass membrane protein</topology>
    </subcellularLocation>
</comment>
<evidence type="ECO:0000256" key="1">
    <source>
        <dbReference type="ARBA" id="ARBA00004651"/>
    </source>
</evidence>
<evidence type="ECO:0000256" key="6">
    <source>
        <dbReference type="ARBA" id="ARBA00023065"/>
    </source>
</evidence>
<feature type="transmembrane region" description="Helical" evidence="9">
    <location>
        <begin position="667"/>
        <end position="689"/>
    </location>
</feature>
<dbReference type="GO" id="GO:0005243">
    <property type="term" value="F:gap junction channel activity"/>
    <property type="evidence" value="ECO:0007669"/>
    <property type="project" value="TreeGrafter"/>
</dbReference>
<dbReference type="Pfam" id="PF00876">
    <property type="entry name" value="Innexin"/>
    <property type="match status" value="2"/>
</dbReference>
<dbReference type="Proteomes" id="UP000050795">
    <property type="component" value="Unassembled WGS sequence"/>
</dbReference>
<keyword evidence="11" id="KW-1185">Reference proteome</keyword>
<sequence>MTTSQCSLALPTDSIHPHKMNSPIVINEWSSASSASASPSACRPDDRLGERVSLNEQQLPEKLVHHALTDSIHTTCSLETQLYNEEEKFIAECLAVDSSHHGHHHHHHHHDKLLHNDIILDDFDYDRDLLQNPYFYTSCTDYDCELAGGGVGGGGAAGFNHSPILSRGYSRHARKLDSDPTIILTLLKWARVGSSQLHGDDDQIDRINYQFTSVLLLILLTLTGFRQYLSHLPLQCWIPQEFSRSWEEYAEHYCWVTNTYFSNLKSNIPPVHERTTIVRYYQWATFVFILQAAGFFLPCLIWRLLQNHSGFHVQRIMRSALRVNCTPSDSTQTITDGLARYIDNVIYHRSYKTWRVPSSTDKSRSKQKISRIDAAIKSVQKSTVCASSESTTSSHETGTETKLVKFEKRPTSSSYQYRTLPSETTTLPRSHKKSRAPQPPVTTSTTTPTTTTTNSSKLNSDQIIYTSNLVSKPSVNVIQPKGKPAPRRNPRRGGASASSSSTSLCCNKCGLCFTGLSNFDKSSQKSVLEQPLVSTSKVTSKTTSTASVMTTSTNQTNTPKLQTSQTTANQTSTSRSRKTSCWPCCSSSPGFFKLYQLSQRNTKQTTHHKPKLPYRTFHIKKACYQFCYGLWLCLRCLLTLICLLPACSCHWLCGSQKIKGFKRSRSFLFYLYVTVKLLYLVNIFAQLYLMKVFLGVKSYFFGIQVLRDLINGNVWSETGHFPRVTYCDFEAKKLGKNYK</sequence>
<organism evidence="11 12">
    <name type="scientific">Trichobilharzia regenti</name>
    <name type="common">Nasal bird schistosome</name>
    <dbReference type="NCBI Taxonomy" id="157069"/>
    <lineage>
        <taxon>Eukaryota</taxon>
        <taxon>Metazoa</taxon>
        <taxon>Spiralia</taxon>
        <taxon>Lophotrochozoa</taxon>
        <taxon>Platyhelminthes</taxon>
        <taxon>Trematoda</taxon>
        <taxon>Digenea</taxon>
        <taxon>Strigeidida</taxon>
        <taxon>Schistosomatoidea</taxon>
        <taxon>Schistosomatidae</taxon>
        <taxon>Trichobilharzia</taxon>
    </lineage>
</organism>
<dbReference type="GO" id="GO:0034220">
    <property type="term" value="P:monoatomic ion transmembrane transport"/>
    <property type="evidence" value="ECO:0007669"/>
    <property type="project" value="UniProtKB-KW"/>
</dbReference>
<keyword evidence="3" id="KW-1003">Cell membrane</keyword>
<feature type="compositionally biased region" description="Low complexity" evidence="10">
    <location>
        <begin position="492"/>
        <end position="501"/>
    </location>
</feature>
<evidence type="ECO:0000256" key="7">
    <source>
        <dbReference type="ARBA" id="ARBA00023136"/>
    </source>
</evidence>
<feature type="compositionally biased region" description="Basic and acidic residues" evidence="10">
    <location>
        <begin position="397"/>
        <end position="410"/>
    </location>
</feature>
<feature type="compositionally biased region" description="Polar residues" evidence="10">
    <location>
        <begin position="411"/>
        <end position="428"/>
    </location>
</feature>
<accession>A0AA85K2W1</accession>
<evidence type="ECO:0000256" key="10">
    <source>
        <dbReference type="SAM" id="MobiDB-lite"/>
    </source>
</evidence>
<comment type="caution">
    <text evidence="9">Lacks conserved residue(s) required for the propagation of feature annotation.</text>
</comment>
<reference evidence="11" key="1">
    <citation type="submission" date="2022-06" db="EMBL/GenBank/DDBJ databases">
        <authorList>
            <person name="Berger JAMES D."/>
            <person name="Berger JAMES D."/>
        </authorList>
    </citation>
    <scope>NUCLEOTIDE SEQUENCE [LARGE SCALE GENOMIC DNA]</scope>
</reference>
<reference evidence="12" key="2">
    <citation type="submission" date="2023-11" db="UniProtKB">
        <authorList>
            <consortium name="WormBaseParasite"/>
        </authorList>
    </citation>
    <scope>IDENTIFICATION</scope>
</reference>
<dbReference type="PANTHER" id="PTHR11893">
    <property type="entry name" value="INNEXIN"/>
    <property type="match status" value="1"/>
</dbReference>
<feature type="transmembrane region" description="Helical" evidence="9">
    <location>
        <begin position="283"/>
        <end position="305"/>
    </location>
</feature>
<dbReference type="GO" id="GO:0005886">
    <property type="term" value="C:plasma membrane"/>
    <property type="evidence" value="ECO:0007669"/>
    <property type="project" value="UniProtKB-SubCell"/>
</dbReference>
<evidence type="ECO:0000256" key="4">
    <source>
        <dbReference type="ARBA" id="ARBA00022692"/>
    </source>
</evidence>